<name>A0A5C3LV58_9AGAR</name>
<evidence type="ECO:0000313" key="3">
    <source>
        <dbReference type="Proteomes" id="UP000308652"/>
    </source>
</evidence>
<evidence type="ECO:0000256" key="1">
    <source>
        <dbReference type="SAM" id="Phobius"/>
    </source>
</evidence>
<keyword evidence="3" id="KW-1185">Reference proteome</keyword>
<dbReference type="EMBL" id="ML213618">
    <property type="protein sequence ID" value="TFK35828.1"/>
    <property type="molecule type" value="Genomic_DNA"/>
</dbReference>
<accession>A0A5C3LV58</accession>
<keyword evidence="1" id="KW-1133">Transmembrane helix</keyword>
<feature type="transmembrane region" description="Helical" evidence="1">
    <location>
        <begin position="96"/>
        <end position="114"/>
    </location>
</feature>
<keyword evidence="1" id="KW-0812">Transmembrane</keyword>
<dbReference type="AlphaFoldDB" id="A0A5C3LV58"/>
<dbReference type="OrthoDB" id="3070245at2759"/>
<sequence>MAFGPVYFAHLQIIPRPSNFPITGCLVNPTSLGDPTITLAAWVPTLFAQCVYFVLTMARFIRLLQNLDVDGNVNVRGLLQMRRLVPTMVLFVRDGAYYFFLAMLTILVNTILLFKAPGPGPLKNVALPWMMALCPLLATHMYLNMQDFLHENANTATSMFLSRNIPEFTASHGEDTELSDLFSYPNQGV</sequence>
<evidence type="ECO:0000313" key="2">
    <source>
        <dbReference type="EMBL" id="TFK35828.1"/>
    </source>
</evidence>
<proteinExistence type="predicted"/>
<keyword evidence="1" id="KW-0472">Membrane</keyword>
<dbReference type="Proteomes" id="UP000308652">
    <property type="component" value="Unassembled WGS sequence"/>
</dbReference>
<feature type="transmembrane region" description="Helical" evidence="1">
    <location>
        <begin position="126"/>
        <end position="143"/>
    </location>
</feature>
<gene>
    <name evidence="2" type="ORF">BDQ12DRAFT_737319</name>
</gene>
<organism evidence="2 3">
    <name type="scientific">Crucibulum laeve</name>
    <dbReference type="NCBI Taxonomy" id="68775"/>
    <lineage>
        <taxon>Eukaryota</taxon>
        <taxon>Fungi</taxon>
        <taxon>Dikarya</taxon>
        <taxon>Basidiomycota</taxon>
        <taxon>Agaricomycotina</taxon>
        <taxon>Agaricomycetes</taxon>
        <taxon>Agaricomycetidae</taxon>
        <taxon>Agaricales</taxon>
        <taxon>Agaricineae</taxon>
        <taxon>Nidulariaceae</taxon>
        <taxon>Crucibulum</taxon>
    </lineage>
</organism>
<reference evidence="2 3" key="1">
    <citation type="journal article" date="2019" name="Nat. Ecol. Evol.">
        <title>Megaphylogeny resolves global patterns of mushroom evolution.</title>
        <authorList>
            <person name="Varga T."/>
            <person name="Krizsan K."/>
            <person name="Foldi C."/>
            <person name="Dima B."/>
            <person name="Sanchez-Garcia M."/>
            <person name="Sanchez-Ramirez S."/>
            <person name="Szollosi G.J."/>
            <person name="Szarkandi J.G."/>
            <person name="Papp V."/>
            <person name="Albert L."/>
            <person name="Andreopoulos W."/>
            <person name="Angelini C."/>
            <person name="Antonin V."/>
            <person name="Barry K.W."/>
            <person name="Bougher N.L."/>
            <person name="Buchanan P."/>
            <person name="Buyck B."/>
            <person name="Bense V."/>
            <person name="Catcheside P."/>
            <person name="Chovatia M."/>
            <person name="Cooper J."/>
            <person name="Damon W."/>
            <person name="Desjardin D."/>
            <person name="Finy P."/>
            <person name="Geml J."/>
            <person name="Haridas S."/>
            <person name="Hughes K."/>
            <person name="Justo A."/>
            <person name="Karasinski D."/>
            <person name="Kautmanova I."/>
            <person name="Kiss B."/>
            <person name="Kocsube S."/>
            <person name="Kotiranta H."/>
            <person name="LaButti K.M."/>
            <person name="Lechner B.E."/>
            <person name="Liimatainen K."/>
            <person name="Lipzen A."/>
            <person name="Lukacs Z."/>
            <person name="Mihaltcheva S."/>
            <person name="Morgado L.N."/>
            <person name="Niskanen T."/>
            <person name="Noordeloos M.E."/>
            <person name="Ohm R.A."/>
            <person name="Ortiz-Santana B."/>
            <person name="Ovrebo C."/>
            <person name="Racz N."/>
            <person name="Riley R."/>
            <person name="Savchenko A."/>
            <person name="Shiryaev A."/>
            <person name="Soop K."/>
            <person name="Spirin V."/>
            <person name="Szebenyi C."/>
            <person name="Tomsovsky M."/>
            <person name="Tulloss R.E."/>
            <person name="Uehling J."/>
            <person name="Grigoriev I.V."/>
            <person name="Vagvolgyi C."/>
            <person name="Papp T."/>
            <person name="Martin F.M."/>
            <person name="Miettinen O."/>
            <person name="Hibbett D.S."/>
            <person name="Nagy L.G."/>
        </authorList>
    </citation>
    <scope>NUCLEOTIDE SEQUENCE [LARGE SCALE GENOMIC DNA]</scope>
    <source>
        <strain evidence="2 3">CBS 166.37</strain>
    </source>
</reference>
<protein>
    <submittedName>
        <fullName evidence="2">Uncharacterized protein</fullName>
    </submittedName>
</protein>
<feature type="transmembrane region" description="Helical" evidence="1">
    <location>
        <begin position="36"/>
        <end position="55"/>
    </location>
</feature>